<evidence type="ECO:0000256" key="1">
    <source>
        <dbReference type="SAM" id="Phobius"/>
    </source>
</evidence>
<keyword evidence="1" id="KW-1133">Transmembrane helix</keyword>
<evidence type="ECO:0000313" key="2">
    <source>
        <dbReference type="EnsemblMetazoa" id="Aqu2.1.20076_001"/>
    </source>
</evidence>
<organism evidence="2">
    <name type="scientific">Amphimedon queenslandica</name>
    <name type="common">Sponge</name>
    <dbReference type="NCBI Taxonomy" id="400682"/>
    <lineage>
        <taxon>Eukaryota</taxon>
        <taxon>Metazoa</taxon>
        <taxon>Porifera</taxon>
        <taxon>Demospongiae</taxon>
        <taxon>Heteroscleromorpha</taxon>
        <taxon>Haplosclerida</taxon>
        <taxon>Niphatidae</taxon>
        <taxon>Amphimedon</taxon>
    </lineage>
</organism>
<reference evidence="2" key="1">
    <citation type="submission" date="2017-05" db="UniProtKB">
        <authorList>
            <consortium name="EnsemblMetazoa"/>
        </authorList>
    </citation>
    <scope>IDENTIFICATION</scope>
</reference>
<protein>
    <submittedName>
        <fullName evidence="2">Uncharacterized protein</fullName>
    </submittedName>
</protein>
<keyword evidence="1" id="KW-0812">Transmembrane</keyword>
<proteinExistence type="predicted"/>
<feature type="transmembrane region" description="Helical" evidence="1">
    <location>
        <begin position="49"/>
        <end position="71"/>
    </location>
</feature>
<accession>A0A1X7TX85</accession>
<dbReference type="EnsemblMetazoa" id="Aqu2.1.20076_001">
    <property type="protein sequence ID" value="Aqu2.1.20076_001"/>
    <property type="gene ID" value="Aqu2.1.20076"/>
</dbReference>
<dbReference type="InParanoid" id="A0A1X7TX85"/>
<name>A0A1X7TX85_AMPQE</name>
<sequence>EYSHPLAIPVFLNFAFRSQGAGLPLHCHEDRISVHQDKVRWNNSLSCHVAAGVWMIMTIFSLLKTIGWLFYR</sequence>
<dbReference type="AlphaFoldDB" id="A0A1X7TX85"/>
<keyword evidence="1" id="KW-0472">Membrane</keyword>